<accession>A0ABT2AB51</accession>
<comment type="caution">
    <text evidence="1">The sequence shown here is derived from an EMBL/GenBank/DDBJ whole genome shotgun (WGS) entry which is preliminary data.</text>
</comment>
<dbReference type="EMBL" id="JANUGX010000026">
    <property type="protein sequence ID" value="MCS0591431.1"/>
    <property type="molecule type" value="Genomic_DNA"/>
</dbReference>
<name>A0ABT2AB51_9BURK</name>
<protein>
    <recommendedName>
        <fullName evidence="3">GNAT family N-acetyltransferase</fullName>
    </recommendedName>
</protein>
<gene>
    <name evidence="1" type="ORF">NX782_19765</name>
</gene>
<dbReference type="RefSeq" id="WP_258847198.1">
    <property type="nucleotide sequence ID" value="NZ_JANUGX010000026.1"/>
</dbReference>
<dbReference type="Proteomes" id="UP001205560">
    <property type="component" value="Unassembled WGS sequence"/>
</dbReference>
<keyword evidence="2" id="KW-1185">Reference proteome</keyword>
<reference evidence="1 2" key="1">
    <citation type="submission" date="2022-08" db="EMBL/GenBank/DDBJ databases">
        <title>Reclassification of Massilia species as members of the genera Telluria, Duganella, Pseudoduganella, Mokoshia gen. nov. and Zemynaea gen. nov. using orthogonal and non-orthogonal genome-based approaches.</title>
        <authorList>
            <person name="Bowman J.P."/>
        </authorList>
    </citation>
    <scope>NUCLEOTIDE SEQUENCE [LARGE SCALE GENOMIC DNA]</scope>
    <source>
        <strain evidence="1 2">LMG 28164</strain>
    </source>
</reference>
<proteinExistence type="predicted"/>
<organism evidence="1 2">
    <name type="scientific">Massilia norwichensis</name>
    <dbReference type="NCBI Taxonomy" id="1442366"/>
    <lineage>
        <taxon>Bacteria</taxon>
        <taxon>Pseudomonadati</taxon>
        <taxon>Pseudomonadota</taxon>
        <taxon>Betaproteobacteria</taxon>
        <taxon>Burkholderiales</taxon>
        <taxon>Oxalobacteraceae</taxon>
        <taxon>Telluria group</taxon>
        <taxon>Massilia</taxon>
    </lineage>
</organism>
<evidence type="ECO:0000313" key="1">
    <source>
        <dbReference type="EMBL" id="MCS0591431.1"/>
    </source>
</evidence>
<dbReference type="InterPro" id="IPR019658">
    <property type="entry name" value="DUF2515"/>
</dbReference>
<dbReference type="Pfam" id="PF10720">
    <property type="entry name" value="DUF2515"/>
    <property type="match status" value="1"/>
</dbReference>
<evidence type="ECO:0000313" key="2">
    <source>
        <dbReference type="Proteomes" id="UP001205560"/>
    </source>
</evidence>
<sequence>MNALIAPVTSTPSFAPNRYHGIPIGALAPSGETLTPELLWASFQLEAEDLLKIDGRWIGDDRERNRRINTAYARLWLADQRFQWAGLAAFASKQVGCGLLHSAEIVDARRREREAIDASIGHGSAPGVQYGATMKQLATEMAGSSLARRLGHGNTHVFLDIYPLHRFYMERGWEAFRACLPHRQLARYAVRWDVDRGTLPFAASFPEVLRGFEQIENGRIADSVRTQAQHEQVNILQKIMYDAPVMQLLLDWNQLAWATDFPSGDYQAIELSLSAQCPAPAGTTTTFSKARYAKLWDASERMPFVFAAAEQLDALLAGPEGAQVEASIRMISGGALIA</sequence>
<evidence type="ECO:0008006" key="3">
    <source>
        <dbReference type="Google" id="ProtNLM"/>
    </source>
</evidence>